<evidence type="ECO:0000256" key="1">
    <source>
        <dbReference type="SAM" id="SignalP"/>
    </source>
</evidence>
<proteinExistence type="predicted"/>
<dbReference type="GeneID" id="85466448"/>
<keyword evidence="3" id="KW-1185">Reference proteome</keyword>
<keyword evidence="1" id="KW-0732">Signal</keyword>
<dbReference type="Proteomes" id="UP001243989">
    <property type="component" value="Unassembled WGS sequence"/>
</dbReference>
<gene>
    <name evidence="2" type="ORF">BDP81DRAFT_119854</name>
</gene>
<evidence type="ECO:0000313" key="2">
    <source>
        <dbReference type="EMBL" id="KAK1623622.1"/>
    </source>
</evidence>
<reference evidence="2" key="1">
    <citation type="submission" date="2021-06" db="EMBL/GenBank/DDBJ databases">
        <title>Comparative genomics, transcriptomics and evolutionary studies reveal genomic signatures of adaptation to plant cell wall in hemibiotrophic fungi.</title>
        <authorList>
            <consortium name="DOE Joint Genome Institute"/>
            <person name="Baroncelli R."/>
            <person name="Diaz J.F."/>
            <person name="Benocci T."/>
            <person name="Peng M."/>
            <person name="Battaglia E."/>
            <person name="Haridas S."/>
            <person name="Andreopoulos W."/>
            <person name="Labutti K."/>
            <person name="Pangilinan J."/>
            <person name="Floch G.L."/>
            <person name="Makela M.R."/>
            <person name="Henrissat B."/>
            <person name="Grigoriev I.V."/>
            <person name="Crouch J.A."/>
            <person name="De Vries R.P."/>
            <person name="Sukno S.A."/>
            <person name="Thon M.R."/>
        </authorList>
    </citation>
    <scope>NUCLEOTIDE SEQUENCE</scope>
    <source>
        <strain evidence="2">CBS 102054</strain>
    </source>
</reference>
<dbReference type="AlphaFoldDB" id="A0AAI9ZFJ6"/>
<organism evidence="2 3">
    <name type="scientific">Colletotrichum phormii</name>
    <dbReference type="NCBI Taxonomy" id="359342"/>
    <lineage>
        <taxon>Eukaryota</taxon>
        <taxon>Fungi</taxon>
        <taxon>Dikarya</taxon>
        <taxon>Ascomycota</taxon>
        <taxon>Pezizomycotina</taxon>
        <taxon>Sordariomycetes</taxon>
        <taxon>Hypocreomycetidae</taxon>
        <taxon>Glomerellales</taxon>
        <taxon>Glomerellaceae</taxon>
        <taxon>Colletotrichum</taxon>
        <taxon>Colletotrichum acutatum species complex</taxon>
    </lineage>
</organism>
<evidence type="ECO:0000313" key="3">
    <source>
        <dbReference type="Proteomes" id="UP001243989"/>
    </source>
</evidence>
<feature type="chain" id="PRO_5042560894" description="Secreted protein" evidence="1">
    <location>
        <begin position="21"/>
        <end position="122"/>
    </location>
</feature>
<name>A0AAI9ZFJ6_9PEZI</name>
<dbReference type="RefSeq" id="XP_060439617.1">
    <property type="nucleotide sequence ID" value="XM_060581586.1"/>
</dbReference>
<protein>
    <recommendedName>
        <fullName evidence="4">Secreted protein</fullName>
    </recommendedName>
</protein>
<feature type="signal peptide" evidence="1">
    <location>
        <begin position="1"/>
        <end position="20"/>
    </location>
</feature>
<dbReference type="EMBL" id="JAHMHQ010000028">
    <property type="protein sequence ID" value="KAK1623622.1"/>
    <property type="molecule type" value="Genomic_DNA"/>
</dbReference>
<accession>A0AAI9ZFJ6</accession>
<evidence type="ECO:0008006" key="4">
    <source>
        <dbReference type="Google" id="ProtNLM"/>
    </source>
</evidence>
<sequence length="122" mass="13679">MWARVWFMSVMLGGFGGVCLQETCGRIPTCVYSSQMWCRSLVSLLQSQHGGEMRNYSYLLLGGGAMTCWMKMLVLAPAACAVHRIRGGTTRAKLEAHWLRPGGIWCDWHDSARFPCLAAQHR</sequence>
<comment type="caution">
    <text evidence="2">The sequence shown here is derived from an EMBL/GenBank/DDBJ whole genome shotgun (WGS) entry which is preliminary data.</text>
</comment>